<keyword evidence="2" id="KW-1185">Reference proteome</keyword>
<reference evidence="1 2" key="1">
    <citation type="journal article" date="2020" name="Nat. Food">
        <title>A phased Vanilla planifolia genome enables genetic improvement of flavour and production.</title>
        <authorList>
            <person name="Hasing T."/>
            <person name="Tang H."/>
            <person name="Brym M."/>
            <person name="Khazi F."/>
            <person name="Huang T."/>
            <person name="Chambers A.H."/>
        </authorList>
    </citation>
    <scope>NUCLEOTIDE SEQUENCE [LARGE SCALE GENOMIC DNA]</scope>
    <source>
        <tissue evidence="1">Leaf</tissue>
    </source>
</reference>
<organism evidence="1 2">
    <name type="scientific">Vanilla planifolia</name>
    <name type="common">Vanilla</name>
    <dbReference type="NCBI Taxonomy" id="51239"/>
    <lineage>
        <taxon>Eukaryota</taxon>
        <taxon>Viridiplantae</taxon>
        <taxon>Streptophyta</taxon>
        <taxon>Embryophyta</taxon>
        <taxon>Tracheophyta</taxon>
        <taxon>Spermatophyta</taxon>
        <taxon>Magnoliopsida</taxon>
        <taxon>Liliopsida</taxon>
        <taxon>Asparagales</taxon>
        <taxon>Orchidaceae</taxon>
        <taxon>Vanilloideae</taxon>
        <taxon>Vanilleae</taxon>
        <taxon>Vanilla</taxon>
    </lineage>
</organism>
<evidence type="ECO:0000313" key="2">
    <source>
        <dbReference type="Proteomes" id="UP000636800"/>
    </source>
</evidence>
<dbReference type="Proteomes" id="UP000636800">
    <property type="component" value="Unassembled WGS sequence"/>
</dbReference>
<accession>A0A835PMJ1</accession>
<comment type="caution">
    <text evidence="1">The sequence shown here is derived from an EMBL/GenBank/DDBJ whole genome shotgun (WGS) entry which is preliminary data.</text>
</comment>
<dbReference type="AlphaFoldDB" id="A0A835PMJ1"/>
<dbReference type="OrthoDB" id="5925at2759"/>
<proteinExistence type="predicted"/>
<protein>
    <submittedName>
        <fullName evidence="1">Uncharacterized protein</fullName>
    </submittedName>
</protein>
<sequence>MLLGKFIRDYEGSDKVRKHCHCYKVCCVSLASHICTICESLQVSPSCLLIEHMFSLKRLQLEQIGIGHLHWSTANYATLQELALWGGLVAMYEKFVLLV</sequence>
<dbReference type="EMBL" id="JADCNL010000014">
    <property type="protein sequence ID" value="KAG0452892.1"/>
    <property type="molecule type" value="Genomic_DNA"/>
</dbReference>
<evidence type="ECO:0000313" key="1">
    <source>
        <dbReference type="EMBL" id="KAG0452892.1"/>
    </source>
</evidence>
<gene>
    <name evidence="1" type="ORF">HPP92_025556</name>
</gene>
<name>A0A835PMJ1_VANPL</name>